<organism evidence="6 7">
    <name type="scientific">Raoultibacter timonensis</name>
    <dbReference type="NCBI Taxonomy" id="1907662"/>
    <lineage>
        <taxon>Bacteria</taxon>
        <taxon>Bacillati</taxon>
        <taxon>Actinomycetota</taxon>
        <taxon>Coriobacteriia</taxon>
        <taxon>Eggerthellales</taxon>
        <taxon>Eggerthellaceae</taxon>
        <taxon>Raoultibacter</taxon>
    </lineage>
</organism>
<dbReference type="CDD" id="cd06170">
    <property type="entry name" value="LuxR_C_like"/>
    <property type="match status" value="1"/>
</dbReference>
<keyword evidence="1" id="KW-0805">Transcription regulation</keyword>
<keyword evidence="3" id="KW-0804">Transcription</keyword>
<feature type="transmembrane region" description="Helical" evidence="4">
    <location>
        <begin position="381"/>
        <end position="401"/>
    </location>
</feature>
<feature type="transmembrane region" description="Helical" evidence="4">
    <location>
        <begin position="48"/>
        <end position="68"/>
    </location>
</feature>
<dbReference type="PRINTS" id="PR00038">
    <property type="entry name" value="HTHLUXR"/>
</dbReference>
<dbReference type="PROSITE" id="PS50043">
    <property type="entry name" value="HTH_LUXR_2"/>
    <property type="match status" value="1"/>
</dbReference>
<dbReference type="Gene3D" id="1.10.10.10">
    <property type="entry name" value="Winged helix-like DNA-binding domain superfamily/Winged helix DNA-binding domain"/>
    <property type="match status" value="1"/>
</dbReference>
<evidence type="ECO:0000256" key="4">
    <source>
        <dbReference type="SAM" id="Phobius"/>
    </source>
</evidence>
<evidence type="ECO:0000256" key="2">
    <source>
        <dbReference type="ARBA" id="ARBA00023125"/>
    </source>
</evidence>
<feature type="transmembrane region" description="Helical" evidence="4">
    <location>
        <begin position="80"/>
        <end position="98"/>
    </location>
</feature>
<keyword evidence="7" id="KW-1185">Reference proteome</keyword>
<dbReference type="SMART" id="SM00421">
    <property type="entry name" value="HTH_LUXR"/>
    <property type="match status" value="1"/>
</dbReference>
<keyword evidence="4" id="KW-0812">Transmembrane</keyword>
<dbReference type="SUPFAM" id="SSF46894">
    <property type="entry name" value="C-terminal effector domain of the bipartite response regulators"/>
    <property type="match status" value="1"/>
</dbReference>
<dbReference type="Pfam" id="PF00196">
    <property type="entry name" value="GerE"/>
    <property type="match status" value="1"/>
</dbReference>
<evidence type="ECO:0000259" key="5">
    <source>
        <dbReference type="PROSITE" id="PS50043"/>
    </source>
</evidence>
<dbReference type="Proteomes" id="UP001320544">
    <property type="component" value="Chromosome"/>
</dbReference>
<evidence type="ECO:0000256" key="1">
    <source>
        <dbReference type="ARBA" id="ARBA00023015"/>
    </source>
</evidence>
<feature type="transmembrane region" description="Helical" evidence="4">
    <location>
        <begin position="255"/>
        <end position="280"/>
    </location>
</feature>
<dbReference type="InterPro" id="IPR036388">
    <property type="entry name" value="WH-like_DNA-bd_sf"/>
</dbReference>
<dbReference type="PANTHER" id="PTHR44688:SF16">
    <property type="entry name" value="DNA-BINDING TRANSCRIPTIONAL ACTIVATOR DEVR_DOSR"/>
    <property type="match status" value="1"/>
</dbReference>
<feature type="transmembrane region" description="Helical" evidence="4">
    <location>
        <begin position="162"/>
        <end position="181"/>
    </location>
</feature>
<dbReference type="RefSeq" id="WP_244411567.1">
    <property type="nucleotide sequence ID" value="NZ_AP025564.1"/>
</dbReference>
<feature type="domain" description="HTH luxR-type" evidence="5">
    <location>
        <begin position="441"/>
        <end position="507"/>
    </location>
</feature>
<dbReference type="PANTHER" id="PTHR44688">
    <property type="entry name" value="DNA-BINDING TRANSCRIPTIONAL ACTIVATOR DEVR_DOSR"/>
    <property type="match status" value="1"/>
</dbReference>
<evidence type="ECO:0000256" key="3">
    <source>
        <dbReference type="ARBA" id="ARBA00023163"/>
    </source>
</evidence>
<sequence>MIAVWWDNLRESCDMRMMAGTSAAVCWLLLLAISPVFSTAPTLIAQGLSWRIVAVFCSVVLFVISLVLGAKGENPEGKALSSGVAFTGATAFLGVLLHRFTESAAIDFLAAVFVACGVAGLCLGWAQPFSTIRLRKRVVASAAGAICGCILYFAIVAIPQPFALFVGACLPIASTACWMVLRASAAPDDAESETGFHLQSADRIARDGSGADPAQGIEMRRAVLHPFGRELSAAIALYGMLFVLAGHVLPETESMWVLSVVPGVVNVAAFLIIEIALTLYMVKRIHRENPVVAYRPATILVAIAFLLLPFSSSELSLACMAIAFAGFGSFMVFFWIVMGNISQKWRLPYLRVYAQGFLTLLAGIAAGELVAWLLVLIRQPGFDYVATLSIVSLFLLVAMAWQMSDGSRFANETKEMGGQFFEPDASMRDEDDSSGSPDLDRVAERYRLSPREVEVLALLLKGRSIPYICDELFIAKSTAQTHVRHIYSKMEITGGRQELIDRIEQDGYSLA</sequence>
<proteinExistence type="predicted"/>
<evidence type="ECO:0000313" key="7">
    <source>
        <dbReference type="Proteomes" id="UP001320544"/>
    </source>
</evidence>
<feature type="transmembrane region" description="Helical" evidence="4">
    <location>
        <begin position="292"/>
        <end position="309"/>
    </location>
</feature>
<feature type="transmembrane region" description="Helical" evidence="4">
    <location>
        <begin position="138"/>
        <end position="156"/>
    </location>
</feature>
<feature type="transmembrane region" description="Helical" evidence="4">
    <location>
        <begin position="350"/>
        <end position="375"/>
    </location>
</feature>
<name>A0ABN6MAP2_9ACTN</name>
<keyword evidence="4" id="KW-0472">Membrane</keyword>
<dbReference type="InterPro" id="IPR016032">
    <property type="entry name" value="Sig_transdc_resp-reg_C-effctor"/>
</dbReference>
<accession>A0ABN6MAP2</accession>
<reference evidence="6 7" key="1">
    <citation type="submission" date="2022-01" db="EMBL/GenBank/DDBJ databases">
        <title>Novel bile acid biosynthetic pathways are enriched in the microbiome of centenarians.</title>
        <authorList>
            <person name="Sato Y."/>
            <person name="Atarashi K."/>
            <person name="Plichta R.D."/>
            <person name="Arai Y."/>
            <person name="Sasajima S."/>
            <person name="Kearney M.S."/>
            <person name="Suda W."/>
            <person name="Takeshita K."/>
            <person name="Sasaki T."/>
            <person name="Okamoto S."/>
            <person name="Skelly N.A."/>
            <person name="Okamura Y."/>
            <person name="Vlamakis H."/>
            <person name="Li Y."/>
            <person name="Tanoue T."/>
            <person name="Takei H."/>
            <person name="Nittono H."/>
            <person name="Narushima S."/>
            <person name="Irie J."/>
            <person name="Itoh H."/>
            <person name="Moriya K."/>
            <person name="Sugiura Y."/>
            <person name="Suematsu M."/>
            <person name="Moritoki N."/>
            <person name="Shibata S."/>
            <person name="Littman R.D."/>
            <person name="Fischbach A.M."/>
            <person name="Uwamino Y."/>
            <person name="Inoue T."/>
            <person name="Honda A."/>
            <person name="Hattori M."/>
            <person name="Murai T."/>
            <person name="Xavier J.R."/>
            <person name="Hirose N."/>
            <person name="Honda K."/>
        </authorList>
    </citation>
    <scope>NUCLEOTIDE SEQUENCE [LARGE SCALE GENOMIC DNA]</scope>
    <source>
        <strain evidence="6 7">CE91-St30</strain>
    </source>
</reference>
<keyword evidence="2" id="KW-0238">DNA-binding</keyword>
<evidence type="ECO:0000313" key="6">
    <source>
        <dbReference type="EMBL" id="BDE95085.1"/>
    </source>
</evidence>
<dbReference type="InterPro" id="IPR000792">
    <property type="entry name" value="Tscrpt_reg_LuxR_C"/>
</dbReference>
<protein>
    <recommendedName>
        <fullName evidence="5">HTH luxR-type domain-containing protein</fullName>
    </recommendedName>
</protein>
<dbReference type="EMBL" id="AP025564">
    <property type="protein sequence ID" value="BDE95085.1"/>
    <property type="molecule type" value="Genomic_DNA"/>
</dbReference>
<feature type="transmembrane region" description="Helical" evidence="4">
    <location>
        <begin position="231"/>
        <end position="249"/>
    </location>
</feature>
<feature type="transmembrane region" description="Helical" evidence="4">
    <location>
        <begin position="104"/>
        <end position="126"/>
    </location>
</feature>
<keyword evidence="4" id="KW-1133">Transmembrane helix</keyword>
<feature type="transmembrane region" description="Helical" evidence="4">
    <location>
        <begin position="315"/>
        <end position="338"/>
    </location>
</feature>
<gene>
    <name evidence="6" type="ORF">CE91St30_04180</name>
</gene>